<sequence length="395" mass="45916">MRQKEETTYRMQHLKSGIGIKQLIFYSMLALLFLKSLTGEQGFQKQEVSWQLVSQAMPYGFKCANTGFFQQVFYEATHIYWKEPLTFVQSVLPSLRLKTYTNGLFTEDLPGYFPQDQELPYIEREGSDYAPQLPIVSQKDLKIENYKDPYYLLKNFVTGEAVLEIDADFLRQWDFYDLMTRDLRLDENLPGPKILIFHTHAREKFVGGTTVVDVGEALAKELKARYDIETLHITDSFYKDETENVTGCYEIMEPVIQKVLKAYPSIQMCIDLHRDGVDGDYKFVKQYNDKPTAQWMYFNGVCMNRNMAGDLVPMQDLQNPYLPENLSLSFQMQAIAYKYYPGLTRKIYFKPYRYSLHMKPLSTLIELGNQNNTGEEALNAVEPMANIIAKVLQKD</sequence>
<organism evidence="1 2">
    <name type="scientific">Sporanaerobium hydrogeniformans</name>
    <dbReference type="NCBI Taxonomy" id="3072179"/>
    <lineage>
        <taxon>Bacteria</taxon>
        <taxon>Bacillati</taxon>
        <taxon>Bacillota</taxon>
        <taxon>Clostridia</taxon>
        <taxon>Lachnospirales</taxon>
        <taxon>Lachnospiraceae</taxon>
        <taxon>Sporanaerobium</taxon>
    </lineage>
</organism>
<proteinExistence type="predicted"/>
<dbReference type="Proteomes" id="UP000224460">
    <property type="component" value="Unassembled WGS sequence"/>
</dbReference>
<gene>
    <name evidence="1" type="ORF">CS063_05530</name>
</gene>
<reference evidence="1" key="1">
    <citation type="submission" date="2017-10" db="EMBL/GenBank/DDBJ databases">
        <title>Genome sequence of cellulolytic Lachnospiraceae bacterium XHS1971 isolated from hotspring sediment.</title>
        <authorList>
            <person name="Vasudevan G."/>
            <person name="Joshi A.J."/>
            <person name="Hivarkar S."/>
            <person name="Lanjekar V.B."/>
            <person name="Dhakephalkar P.K."/>
            <person name="Dagar S."/>
        </authorList>
    </citation>
    <scope>NUCLEOTIDE SEQUENCE</scope>
    <source>
        <strain evidence="1">XHS1971</strain>
    </source>
</reference>
<evidence type="ECO:0000313" key="2">
    <source>
        <dbReference type="Proteomes" id="UP000224460"/>
    </source>
</evidence>
<evidence type="ECO:0000313" key="1">
    <source>
        <dbReference type="EMBL" id="PHV71508.1"/>
    </source>
</evidence>
<accession>A0AC61DEP8</accession>
<keyword evidence="2" id="KW-1185">Reference proteome</keyword>
<comment type="caution">
    <text evidence="1">The sequence shown here is derived from an EMBL/GenBank/DDBJ whole genome shotgun (WGS) entry which is preliminary data.</text>
</comment>
<name>A0AC61DEP8_9FIRM</name>
<protein>
    <submittedName>
        <fullName evidence="1">Uncharacterized protein</fullName>
    </submittedName>
</protein>
<dbReference type="EMBL" id="PEDL01000003">
    <property type="protein sequence ID" value="PHV71508.1"/>
    <property type="molecule type" value="Genomic_DNA"/>
</dbReference>